<protein>
    <recommendedName>
        <fullName evidence="1">TIR domain-containing protein</fullName>
    </recommendedName>
</protein>
<accession>W7QY15</accession>
<organism evidence="2 3">
    <name type="scientific">Catenovulum agarivorans DS-2</name>
    <dbReference type="NCBI Taxonomy" id="1328313"/>
    <lineage>
        <taxon>Bacteria</taxon>
        <taxon>Pseudomonadati</taxon>
        <taxon>Pseudomonadota</taxon>
        <taxon>Gammaproteobacteria</taxon>
        <taxon>Alteromonadales</taxon>
        <taxon>Alteromonadaceae</taxon>
        <taxon>Catenovulum</taxon>
    </lineage>
</organism>
<dbReference type="InterPro" id="IPR036511">
    <property type="entry name" value="TGT-like_sf"/>
</dbReference>
<dbReference type="SUPFAM" id="SSF51713">
    <property type="entry name" value="tRNA-guanine transglycosylase"/>
    <property type="match status" value="1"/>
</dbReference>
<dbReference type="STRING" id="1328313.DS2_08847"/>
<dbReference type="GO" id="GO:0006400">
    <property type="term" value="P:tRNA modification"/>
    <property type="evidence" value="ECO:0007669"/>
    <property type="project" value="InterPro"/>
</dbReference>
<dbReference type="EMBL" id="ARZY01000014">
    <property type="protein sequence ID" value="EWH10195.1"/>
    <property type="molecule type" value="Genomic_DNA"/>
</dbReference>
<comment type="caution">
    <text evidence="2">The sequence shown here is derived from an EMBL/GenBank/DDBJ whole genome shotgun (WGS) entry which is preliminary data.</text>
</comment>
<dbReference type="RefSeq" id="WP_051479750.1">
    <property type="nucleotide sequence ID" value="NZ_ARZY01000014.1"/>
</dbReference>
<sequence>MADIFLAYSSKNEKIAKKLHDCLEHQWNVVYDYYSVADFTEFIENEIKISKCLIAIFSEQSKESQIFRNELLFAQDCGIPIIGVKTDESEISLIFRSISYCEFIDWDGDLTYSELNKLRARISKVVTPKSTPQRLKHVINDKIPLPILFQSISSFETQLPTYEAIEALDIFKFPSILVSAYDLEKREEYNQKEFIENIITYKESGGVILLDSGSYEKHRNNNKSWCREKFHNLIKSIPFDLMFCFDEYDLKQNTPDLVAEIIESVAKDQQQTSVPVLPIIHARTNKDGEYIFDSLPELVLEVTKRLSPPLIAIPERELGDGLQERIKNIVKIRTILNSLAYYQPIHILGTGDPIVIPFFVAAGADSFDGLEWCRKVVDRDQHRLHHFHHFDLFSYQAEYADSAVTRDAINQEGVKFIAKVIFHNLDFYTDFMSKLRKSATNGSIRGFITENLPKPIWSELMNKLNGILKI</sequence>
<dbReference type="Proteomes" id="UP000019276">
    <property type="component" value="Unassembled WGS sequence"/>
</dbReference>
<dbReference type="OrthoDB" id="6883655at2"/>
<dbReference type="PATRIC" id="fig|1328313.3.peg.1805"/>
<dbReference type="InterPro" id="IPR035897">
    <property type="entry name" value="Toll_tir_struct_dom_sf"/>
</dbReference>
<dbReference type="AlphaFoldDB" id="W7QY15"/>
<name>W7QY15_9ALTE</name>
<dbReference type="InterPro" id="IPR000157">
    <property type="entry name" value="TIR_dom"/>
</dbReference>
<dbReference type="SUPFAM" id="SSF52200">
    <property type="entry name" value="Toll/Interleukin receptor TIR domain"/>
    <property type="match status" value="1"/>
</dbReference>
<dbReference type="Gene3D" id="3.40.50.10140">
    <property type="entry name" value="Toll/interleukin-1 receptor homology (TIR) domain"/>
    <property type="match status" value="1"/>
</dbReference>
<dbReference type="Pfam" id="PF13676">
    <property type="entry name" value="TIR_2"/>
    <property type="match status" value="1"/>
</dbReference>
<feature type="domain" description="TIR" evidence="1">
    <location>
        <begin position="4"/>
        <end position="106"/>
    </location>
</feature>
<dbReference type="eggNOG" id="COG0343">
    <property type="taxonomic scope" value="Bacteria"/>
</dbReference>
<proteinExistence type="predicted"/>
<keyword evidence="3" id="KW-1185">Reference proteome</keyword>
<evidence type="ECO:0000313" key="2">
    <source>
        <dbReference type="EMBL" id="EWH10195.1"/>
    </source>
</evidence>
<reference evidence="2 3" key="1">
    <citation type="journal article" date="2014" name="Genome Announc.">
        <title>Draft Genome Sequence of the Agar-Degrading Bacterium Catenovulum sp. Strain DS-2, Isolated from Intestines of Haliotis diversicolor.</title>
        <authorList>
            <person name="Shan D."/>
            <person name="Li X."/>
            <person name="Gu Z."/>
            <person name="Wei G."/>
            <person name="Gao Z."/>
            <person name="Shao Z."/>
        </authorList>
    </citation>
    <scope>NUCLEOTIDE SEQUENCE [LARGE SCALE GENOMIC DNA]</scope>
    <source>
        <strain evidence="2 3">DS-2</strain>
    </source>
</reference>
<dbReference type="Gene3D" id="3.20.20.105">
    <property type="entry name" value="Queuine tRNA-ribosyltransferase-like"/>
    <property type="match status" value="1"/>
</dbReference>
<gene>
    <name evidence="2" type="ORF">DS2_08847</name>
</gene>
<dbReference type="GO" id="GO:0007165">
    <property type="term" value="P:signal transduction"/>
    <property type="evidence" value="ECO:0007669"/>
    <property type="project" value="InterPro"/>
</dbReference>
<evidence type="ECO:0000259" key="1">
    <source>
        <dbReference type="Pfam" id="PF13676"/>
    </source>
</evidence>
<evidence type="ECO:0000313" key="3">
    <source>
        <dbReference type="Proteomes" id="UP000019276"/>
    </source>
</evidence>